<feature type="compositionally biased region" description="Polar residues" evidence="1">
    <location>
        <begin position="63"/>
        <end position="90"/>
    </location>
</feature>
<feature type="signal peptide" evidence="2">
    <location>
        <begin position="1"/>
        <end position="17"/>
    </location>
</feature>
<dbReference type="Gene3D" id="3.10.450.50">
    <property type="match status" value="1"/>
</dbReference>
<feature type="chain" id="PRO_5007806751" description="SnoaL-like domain-containing protein" evidence="2">
    <location>
        <begin position="18"/>
        <end position="368"/>
    </location>
</feature>
<accession>A0A139HSD8</accession>
<organism evidence="3 4">
    <name type="scientific">Pseudocercospora eumusae</name>
    <dbReference type="NCBI Taxonomy" id="321146"/>
    <lineage>
        <taxon>Eukaryota</taxon>
        <taxon>Fungi</taxon>
        <taxon>Dikarya</taxon>
        <taxon>Ascomycota</taxon>
        <taxon>Pezizomycotina</taxon>
        <taxon>Dothideomycetes</taxon>
        <taxon>Dothideomycetidae</taxon>
        <taxon>Mycosphaerellales</taxon>
        <taxon>Mycosphaerellaceae</taxon>
        <taxon>Pseudocercospora</taxon>
    </lineage>
</organism>
<evidence type="ECO:0000313" key="4">
    <source>
        <dbReference type="Proteomes" id="UP000070133"/>
    </source>
</evidence>
<evidence type="ECO:0008006" key="5">
    <source>
        <dbReference type="Google" id="ProtNLM"/>
    </source>
</evidence>
<dbReference type="AlphaFoldDB" id="A0A139HSD8"/>
<reference evidence="3 4" key="1">
    <citation type="submission" date="2015-07" db="EMBL/GenBank/DDBJ databases">
        <title>Comparative genomics of the Sigatoka disease complex on banana suggests a link between parallel evolutionary changes in Pseudocercospora fijiensis and Pseudocercospora eumusae and increased virulence on the banana host.</title>
        <authorList>
            <person name="Chang T.-C."/>
            <person name="Salvucci A."/>
            <person name="Crous P.W."/>
            <person name="Stergiopoulos I."/>
        </authorList>
    </citation>
    <scope>NUCLEOTIDE SEQUENCE [LARGE SCALE GENOMIC DNA]</scope>
    <source>
        <strain evidence="3 4">CBS 114824</strain>
    </source>
</reference>
<proteinExistence type="predicted"/>
<dbReference type="InterPro" id="IPR032710">
    <property type="entry name" value="NTF2-like_dom_sf"/>
</dbReference>
<keyword evidence="2" id="KW-0732">Signal</keyword>
<feature type="compositionally biased region" description="Pro residues" evidence="1">
    <location>
        <begin position="35"/>
        <end position="60"/>
    </location>
</feature>
<feature type="compositionally biased region" description="Polar residues" evidence="1">
    <location>
        <begin position="106"/>
        <end position="127"/>
    </location>
</feature>
<dbReference type="Proteomes" id="UP000070133">
    <property type="component" value="Unassembled WGS sequence"/>
</dbReference>
<evidence type="ECO:0000256" key="1">
    <source>
        <dbReference type="SAM" id="MobiDB-lite"/>
    </source>
</evidence>
<dbReference type="OrthoDB" id="2820488at2759"/>
<dbReference type="SUPFAM" id="SSF54427">
    <property type="entry name" value="NTF2-like"/>
    <property type="match status" value="1"/>
</dbReference>
<evidence type="ECO:0000256" key="2">
    <source>
        <dbReference type="SAM" id="SignalP"/>
    </source>
</evidence>
<sequence length="368" mass="39381">MRLLYVAALLLLPLTAARPGDSPPVAPGSYKSPPVEAPKSPPPQPYGSPPPPQPYRPPAPAHNITNATCTNRKMNATNSANNYTTPLPQCSNSTNTTLPTPPSRPANNTNVTIPSPSPYGRNSTNTTSPPPPPHPPVMTYGPNATNATNTTLPSPLPHGLNATNMTTPSPPRPSPPYLTYGYNTTNLTKTRIPAPPPYGPNMTNMTAPPGPYGGSMTNSTNTTLPSPPIGGNMTNTTTPNITIPIPPYKMNTTTNLTYCVPEAATTIEQATLFSEFVDLIWKEADMKMALMKYVSKGLIKHDCDDTVLAPPGKTVVERIAFDGGTGWVHSMSSDVAYVDIYRFEGTCIVEHWDLAQKITNCTKSYALL</sequence>
<name>A0A139HSD8_9PEZI</name>
<feature type="compositionally biased region" description="Low complexity" evidence="1">
    <location>
        <begin position="142"/>
        <end position="151"/>
    </location>
</feature>
<comment type="caution">
    <text evidence="3">The sequence shown here is derived from an EMBL/GenBank/DDBJ whole genome shotgun (WGS) entry which is preliminary data.</text>
</comment>
<protein>
    <recommendedName>
        <fullName evidence="5">SnoaL-like domain-containing protein</fullName>
    </recommendedName>
</protein>
<feature type="region of interest" description="Disordered" evidence="1">
    <location>
        <begin position="16"/>
        <end position="151"/>
    </location>
</feature>
<evidence type="ECO:0000313" key="3">
    <source>
        <dbReference type="EMBL" id="KXT05405.1"/>
    </source>
</evidence>
<keyword evidence="4" id="KW-1185">Reference proteome</keyword>
<dbReference type="EMBL" id="LFZN01000013">
    <property type="protein sequence ID" value="KXT05405.1"/>
    <property type="molecule type" value="Genomic_DNA"/>
</dbReference>
<gene>
    <name evidence="3" type="ORF">AC578_11063</name>
</gene>